<keyword evidence="3" id="KW-1185">Reference proteome</keyword>
<evidence type="ECO:0000313" key="3">
    <source>
        <dbReference type="Proteomes" id="UP001141552"/>
    </source>
</evidence>
<feature type="compositionally biased region" description="Polar residues" evidence="1">
    <location>
        <begin position="52"/>
        <end position="65"/>
    </location>
</feature>
<proteinExistence type="predicted"/>
<reference evidence="2" key="1">
    <citation type="submission" date="2022-02" db="EMBL/GenBank/DDBJ databases">
        <authorList>
            <person name="Henning P.M."/>
            <person name="McCubbin A.G."/>
            <person name="Shore J.S."/>
        </authorList>
    </citation>
    <scope>NUCLEOTIDE SEQUENCE</scope>
    <source>
        <strain evidence="2">F60SS</strain>
        <tissue evidence="2">Leaves</tissue>
    </source>
</reference>
<organism evidence="2 3">
    <name type="scientific">Turnera subulata</name>
    <dbReference type="NCBI Taxonomy" id="218843"/>
    <lineage>
        <taxon>Eukaryota</taxon>
        <taxon>Viridiplantae</taxon>
        <taxon>Streptophyta</taxon>
        <taxon>Embryophyta</taxon>
        <taxon>Tracheophyta</taxon>
        <taxon>Spermatophyta</taxon>
        <taxon>Magnoliopsida</taxon>
        <taxon>eudicotyledons</taxon>
        <taxon>Gunneridae</taxon>
        <taxon>Pentapetalae</taxon>
        <taxon>rosids</taxon>
        <taxon>fabids</taxon>
        <taxon>Malpighiales</taxon>
        <taxon>Passifloraceae</taxon>
        <taxon>Turnera</taxon>
    </lineage>
</organism>
<name>A0A9Q0JAX4_9ROSI</name>
<evidence type="ECO:0000313" key="2">
    <source>
        <dbReference type="EMBL" id="KAJ4834165.1"/>
    </source>
</evidence>
<dbReference type="Proteomes" id="UP001141552">
    <property type="component" value="Unassembled WGS sequence"/>
</dbReference>
<reference evidence="2" key="2">
    <citation type="journal article" date="2023" name="Plants (Basel)">
        <title>Annotation of the Turnera subulata (Passifloraceae) Draft Genome Reveals the S-Locus Evolved after the Divergence of Turneroideae from Passifloroideae in a Stepwise Manner.</title>
        <authorList>
            <person name="Henning P.M."/>
            <person name="Roalson E.H."/>
            <person name="Mir W."/>
            <person name="McCubbin A.G."/>
            <person name="Shore J.S."/>
        </authorList>
    </citation>
    <scope>NUCLEOTIDE SEQUENCE</scope>
    <source>
        <strain evidence="2">F60SS</strain>
    </source>
</reference>
<comment type="caution">
    <text evidence="2">The sequence shown here is derived from an EMBL/GenBank/DDBJ whole genome shotgun (WGS) entry which is preliminary data.</text>
</comment>
<sequence>MPAEDPTKDADPIGIMAIIEKSRSKEKSKEQIVETSGIRKVNFFTWKQNNQTKKSRQSYMSNPGQISPFLHQPDQRALNRDLWKNPKELMGAKSVGATTRT</sequence>
<accession>A0A9Q0JAX4</accession>
<gene>
    <name evidence="2" type="ORF">Tsubulata_004678</name>
</gene>
<feature type="region of interest" description="Disordered" evidence="1">
    <location>
        <begin position="52"/>
        <end position="72"/>
    </location>
</feature>
<protein>
    <submittedName>
        <fullName evidence="2">Uncharacterized protein</fullName>
    </submittedName>
</protein>
<evidence type="ECO:0000256" key="1">
    <source>
        <dbReference type="SAM" id="MobiDB-lite"/>
    </source>
</evidence>
<dbReference type="EMBL" id="JAKUCV010004765">
    <property type="protein sequence ID" value="KAJ4834165.1"/>
    <property type="molecule type" value="Genomic_DNA"/>
</dbReference>
<dbReference type="AlphaFoldDB" id="A0A9Q0JAX4"/>